<evidence type="ECO:0000256" key="6">
    <source>
        <dbReference type="ARBA" id="ARBA00022917"/>
    </source>
</evidence>
<keyword evidence="14" id="KW-1185">Reference proteome</keyword>
<dbReference type="EMBL" id="JNBR01000669">
    <property type="protein sequence ID" value="OQR90137.1"/>
    <property type="molecule type" value="Genomic_DNA"/>
</dbReference>
<comment type="caution">
    <text evidence="13">The sequence shown here is derived from an EMBL/GenBank/DDBJ whole genome shotgun (WGS) entry which is preliminary data.</text>
</comment>
<proteinExistence type="inferred from homology"/>
<reference evidence="13 14" key="1">
    <citation type="journal article" date="2014" name="Genome Biol. Evol.">
        <title>The secreted proteins of Achlya hypogyna and Thraustotheca clavata identify the ancestral oomycete secretome and reveal gene acquisitions by horizontal gene transfer.</title>
        <authorList>
            <person name="Misner I."/>
            <person name="Blouin N."/>
            <person name="Leonard G."/>
            <person name="Richards T.A."/>
            <person name="Lane C.E."/>
        </authorList>
    </citation>
    <scope>NUCLEOTIDE SEQUENCE [LARGE SCALE GENOMIC DNA]</scope>
    <source>
        <strain evidence="13 14">ATCC 48635</strain>
    </source>
</reference>
<dbReference type="PANTHER" id="PTHR11946">
    <property type="entry name" value="VALYL-TRNA SYNTHETASES"/>
    <property type="match status" value="1"/>
</dbReference>
<evidence type="ECO:0000256" key="10">
    <source>
        <dbReference type="RuleBase" id="RU363035"/>
    </source>
</evidence>
<evidence type="ECO:0000256" key="2">
    <source>
        <dbReference type="ARBA" id="ARBA00013169"/>
    </source>
</evidence>
<name>A0A1V9YWV4_ACHHY</name>
<dbReference type="InterPro" id="IPR009008">
    <property type="entry name" value="Val/Leu/Ile-tRNA-synth_edit"/>
</dbReference>
<dbReference type="NCBIfam" id="NF004349">
    <property type="entry name" value="PRK05729.1"/>
    <property type="match status" value="1"/>
</dbReference>
<accession>A0A1V9YWV4</accession>
<dbReference type="GO" id="GO:0004832">
    <property type="term" value="F:valine-tRNA ligase activity"/>
    <property type="evidence" value="ECO:0007669"/>
    <property type="project" value="UniProtKB-EC"/>
</dbReference>
<dbReference type="InterPro" id="IPR001412">
    <property type="entry name" value="aa-tRNA-synth_I_CS"/>
</dbReference>
<dbReference type="Gene3D" id="3.90.740.10">
    <property type="entry name" value="Valyl/Leucyl/Isoleucyl-tRNA synthetase, editing domain"/>
    <property type="match status" value="1"/>
</dbReference>
<dbReference type="GO" id="GO:0005524">
    <property type="term" value="F:ATP binding"/>
    <property type="evidence" value="ECO:0007669"/>
    <property type="project" value="UniProtKB-KW"/>
</dbReference>
<evidence type="ECO:0000259" key="12">
    <source>
        <dbReference type="Pfam" id="PF08264"/>
    </source>
</evidence>
<keyword evidence="7 10" id="KW-0030">Aminoacyl-tRNA synthetase</keyword>
<dbReference type="OrthoDB" id="629407at2759"/>
<dbReference type="Gene3D" id="3.40.50.620">
    <property type="entry name" value="HUPs"/>
    <property type="match status" value="2"/>
</dbReference>
<dbReference type="SUPFAM" id="SSF47323">
    <property type="entry name" value="Anticodon-binding domain of a subclass of class I aminoacyl-tRNA synthetases"/>
    <property type="match status" value="1"/>
</dbReference>
<dbReference type="CDD" id="cd00817">
    <property type="entry name" value="ValRS_core"/>
    <property type="match status" value="1"/>
</dbReference>
<dbReference type="PRINTS" id="PR00986">
    <property type="entry name" value="TRNASYNTHVAL"/>
</dbReference>
<dbReference type="EC" id="6.1.1.9" evidence="2"/>
<dbReference type="NCBIfam" id="TIGR00422">
    <property type="entry name" value="valS"/>
    <property type="match status" value="1"/>
</dbReference>
<dbReference type="InterPro" id="IPR037118">
    <property type="entry name" value="Val-tRNA_synth_C_sf"/>
</dbReference>
<dbReference type="STRING" id="1202772.A0A1V9YWV4"/>
<feature type="domain" description="Methionyl/Valyl/Leucyl/Isoleucyl-tRNA synthetase anticodon-binding" evidence="12">
    <location>
        <begin position="705"/>
        <end position="847"/>
    </location>
</feature>
<evidence type="ECO:0000313" key="14">
    <source>
        <dbReference type="Proteomes" id="UP000243579"/>
    </source>
</evidence>
<evidence type="ECO:0000256" key="9">
    <source>
        <dbReference type="ARBA" id="ARBA00047552"/>
    </source>
</evidence>
<dbReference type="PROSITE" id="PS00178">
    <property type="entry name" value="AA_TRNA_LIGASE_I"/>
    <property type="match status" value="1"/>
</dbReference>
<dbReference type="Proteomes" id="UP000243579">
    <property type="component" value="Unassembled WGS sequence"/>
</dbReference>
<dbReference type="PANTHER" id="PTHR11946:SF109">
    <property type="entry name" value="VALINE--TRNA LIGASE"/>
    <property type="match status" value="1"/>
</dbReference>
<dbReference type="SUPFAM" id="SSF52374">
    <property type="entry name" value="Nucleotidylyl transferase"/>
    <property type="match status" value="1"/>
</dbReference>
<dbReference type="Gene3D" id="1.10.287.380">
    <property type="entry name" value="Valyl-tRNA synthetase, C-terminal domain"/>
    <property type="match status" value="1"/>
</dbReference>
<protein>
    <recommendedName>
        <fullName evidence="2">valine--tRNA ligase</fullName>
        <ecNumber evidence="2">6.1.1.9</ecNumber>
    </recommendedName>
    <alternativeName>
        <fullName evidence="8">Valyl-tRNA synthetase</fullName>
    </alternativeName>
</protein>
<dbReference type="InterPro" id="IPR002303">
    <property type="entry name" value="Valyl-tRNA_ligase"/>
</dbReference>
<dbReference type="InterPro" id="IPR013155">
    <property type="entry name" value="M/V/L/I-tRNA-synth_anticd-bd"/>
</dbReference>
<dbReference type="InterPro" id="IPR009080">
    <property type="entry name" value="tRNAsynth_Ia_anticodon-bd"/>
</dbReference>
<keyword evidence="4 10" id="KW-0547">Nucleotide-binding</keyword>
<keyword evidence="5 10" id="KW-0067">ATP-binding</keyword>
<evidence type="ECO:0000256" key="5">
    <source>
        <dbReference type="ARBA" id="ARBA00022840"/>
    </source>
</evidence>
<dbReference type="Pfam" id="PF08264">
    <property type="entry name" value="Anticodon_1"/>
    <property type="match status" value="1"/>
</dbReference>
<dbReference type="Pfam" id="PF00133">
    <property type="entry name" value="tRNA-synt_1"/>
    <property type="match status" value="1"/>
</dbReference>
<dbReference type="Gene3D" id="1.10.730.10">
    <property type="entry name" value="Isoleucyl-tRNA Synthetase, Domain 1"/>
    <property type="match status" value="1"/>
</dbReference>
<feature type="domain" description="Aminoacyl-tRNA synthetase class Ia" evidence="11">
    <location>
        <begin position="52"/>
        <end position="661"/>
    </location>
</feature>
<evidence type="ECO:0000256" key="3">
    <source>
        <dbReference type="ARBA" id="ARBA00022598"/>
    </source>
</evidence>
<dbReference type="CDD" id="cd07962">
    <property type="entry name" value="Anticodon_Ia_Val"/>
    <property type="match status" value="1"/>
</dbReference>
<dbReference type="InterPro" id="IPR033705">
    <property type="entry name" value="Anticodon_Ia_Val"/>
</dbReference>
<evidence type="ECO:0000256" key="1">
    <source>
        <dbReference type="ARBA" id="ARBA00005594"/>
    </source>
</evidence>
<comment type="catalytic activity">
    <reaction evidence="9">
        <text>tRNA(Val) + L-valine + ATP = L-valyl-tRNA(Val) + AMP + diphosphate</text>
        <dbReference type="Rhea" id="RHEA:10704"/>
        <dbReference type="Rhea" id="RHEA-COMP:9672"/>
        <dbReference type="Rhea" id="RHEA-COMP:9708"/>
        <dbReference type="ChEBI" id="CHEBI:30616"/>
        <dbReference type="ChEBI" id="CHEBI:33019"/>
        <dbReference type="ChEBI" id="CHEBI:57762"/>
        <dbReference type="ChEBI" id="CHEBI:78442"/>
        <dbReference type="ChEBI" id="CHEBI:78537"/>
        <dbReference type="ChEBI" id="CHEBI:456215"/>
        <dbReference type="EC" id="6.1.1.9"/>
    </reaction>
</comment>
<evidence type="ECO:0000259" key="11">
    <source>
        <dbReference type="Pfam" id="PF00133"/>
    </source>
</evidence>
<organism evidence="13 14">
    <name type="scientific">Achlya hypogyna</name>
    <name type="common">Oomycete</name>
    <name type="synonym">Protoachlya hypogyna</name>
    <dbReference type="NCBI Taxonomy" id="1202772"/>
    <lineage>
        <taxon>Eukaryota</taxon>
        <taxon>Sar</taxon>
        <taxon>Stramenopiles</taxon>
        <taxon>Oomycota</taxon>
        <taxon>Saprolegniomycetes</taxon>
        <taxon>Saprolegniales</taxon>
        <taxon>Achlyaceae</taxon>
        <taxon>Achlya</taxon>
    </lineage>
</organism>
<evidence type="ECO:0000256" key="7">
    <source>
        <dbReference type="ARBA" id="ARBA00023146"/>
    </source>
</evidence>
<gene>
    <name evidence="13" type="ORF">ACHHYP_05784</name>
</gene>
<dbReference type="GO" id="GO:0006438">
    <property type="term" value="P:valyl-tRNA aminoacylation"/>
    <property type="evidence" value="ECO:0007669"/>
    <property type="project" value="InterPro"/>
</dbReference>
<dbReference type="FunFam" id="3.40.50.620:FF:000020">
    <property type="entry name" value="Valine--tRNA ligase, mitochondrial"/>
    <property type="match status" value="1"/>
</dbReference>
<comment type="similarity">
    <text evidence="1 10">Belongs to the class-I aminoacyl-tRNA synthetase family.</text>
</comment>
<dbReference type="GO" id="GO:0005829">
    <property type="term" value="C:cytosol"/>
    <property type="evidence" value="ECO:0007669"/>
    <property type="project" value="TreeGrafter"/>
</dbReference>
<keyword evidence="6 10" id="KW-0648">Protein biosynthesis</keyword>
<evidence type="ECO:0000256" key="8">
    <source>
        <dbReference type="ARBA" id="ARBA00029936"/>
    </source>
</evidence>
<evidence type="ECO:0000256" key="4">
    <source>
        <dbReference type="ARBA" id="ARBA00022741"/>
    </source>
</evidence>
<dbReference type="InterPro" id="IPR014729">
    <property type="entry name" value="Rossmann-like_a/b/a_fold"/>
</dbReference>
<dbReference type="SUPFAM" id="SSF50677">
    <property type="entry name" value="ValRS/IleRS/LeuRS editing domain"/>
    <property type="match status" value="1"/>
</dbReference>
<sequence>MYRRLLSKRAPRVLRGYASLPDPVRARVLDAPMAATYDPTAVEAGWQPWWQAHASAPDAKEHFTLLLPPPNITGALHIGHALTTTIQDAVSRWHRMRGFDVRWVPGLDHAGIATQSVVEKKLWREQQVTRHDLGRAAFLEHVEAWYAAYGSRILEQLDRLGAVLNHDHKFFTLDAPRSRAVVDAFVRLHERGLIYRHRRMVNWCPTLQTAISDIEVDAVQLTKRTLLPVPGRAPVEFGVMYRIRYEVEDGSFVLVDTTRPETIVGDVALAVHPDDDRYRHLHGRRVRHPFSGELLPVVLDAALVNPELGTGVVKVTPAHDANDFACGQRHGLPEPRVIDLYGRMITDVPELAGLDRFDARLKTVELLAAKGLFVETLDHPTTVSLCSRSGNVIEPTLMPQWFVKCDDMAHRSAAAVRSGALPFVPASPHQHTWYHFLDNVQDWCISRQLWWGHRIPAYRVVRADGAGDDDTWVVGRTLEEATAAAQKQLELAPETFTLEQDEDVLDTWFSSALLPLSALEWPATDEVPAAIRHLYPMNVLETGSDILFFWVARMSMLCTELSGGTQPFKSVWLHPMVRDKTGRKMSKSLGNVIDPLHVIGGIDLPTLLDGLQQGNLDPKERARAEKELRKEFPQGLPTCGTDALRLTLASYLSQGRQINMDLQRVVAARHFCNKMWNAVRYALPLLGSARRDIASERAAMSLADRWADAVAKVNDGYGSFKLAASATAAQRFFIQELCDVYIEFSKPVLYEGDDSAAKHAAQATLAATLDVSLRLLHPIMPFVTEELWCASPMASAQSDGPGQASLMVATFPDADELATWSDPDAEASMQAVLDVMHAVRSLRHTRKTLAPEAASADASGLVILCQDDAWMQLLQRNLPDIQAQCRAGAVELLAVDTTDASQLWLTQSLNQHCQVLMPLPVSLDTSGRLSAEVDRLSKRQAKAAKTMDMLQAKKRDPKYTVNVPEAIQAQDDERLSQAAVEHAGLSESIGALTTLQGQLARLHG</sequence>
<dbReference type="GO" id="GO:0002161">
    <property type="term" value="F:aminoacyl-tRNA deacylase activity"/>
    <property type="evidence" value="ECO:0007669"/>
    <property type="project" value="InterPro"/>
</dbReference>
<dbReference type="InterPro" id="IPR002300">
    <property type="entry name" value="aa-tRNA-synth_Ia"/>
</dbReference>
<dbReference type="AlphaFoldDB" id="A0A1V9YWV4"/>
<keyword evidence="3 10" id="KW-0436">Ligase</keyword>
<evidence type="ECO:0000313" key="13">
    <source>
        <dbReference type="EMBL" id="OQR90137.1"/>
    </source>
</evidence>